<protein>
    <submittedName>
        <fullName evidence="1">Uncharacterized protein</fullName>
    </submittedName>
</protein>
<organism evidence="1 2">
    <name type="scientific">Pleurodeles waltl</name>
    <name type="common">Iberian ribbed newt</name>
    <dbReference type="NCBI Taxonomy" id="8319"/>
    <lineage>
        <taxon>Eukaryota</taxon>
        <taxon>Metazoa</taxon>
        <taxon>Chordata</taxon>
        <taxon>Craniata</taxon>
        <taxon>Vertebrata</taxon>
        <taxon>Euteleostomi</taxon>
        <taxon>Amphibia</taxon>
        <taxon>Batrachia</taxon>
        <taxon>Caudata</taxon>
        <taxon>Salamandroidea</taxon>
        <taxon>Salamandridae</taxon>
        <taxon>Pleurodelinae</taxon>
        <taxon>Pleurodeles</taxon>
    </lineage>
</organism>
<name>A0AAV7ND49_PLEWA</name>
<dbReference type="EMBL" id="JANPWB010000012">
    <property type="protein sequence ID" value="KAJ1114012.1"/>
    <property type="molecule type" value="Genomic_DNA"/>
</dbReference>
<gene>
    <name evidence="1" type="ORF">NDU88_002252</name>
</gene>
<comment type="caution">
    <text evidence="1">The sequence shown here is derived from an EMBL/GenBank/DDBJ whole genome shotgun (WGS) entry which is preliminary data.</text>
</comment>
<sequence>MATDDWVQAALRLLKEAGRLDLVHKGVLEPLRQAQRAASRVEVAVLACSPPRVVRAGRTFCRRLGMALSGQWLPHHHVRLRVGVKEDFRMWGVFLEQFNGIPLQTW</sequence>
<dbReference type="Proteomes" id="UP001066276">
    <property type="component" value="Chromosome 8"/>
</dbReference>
<reference evidence="1" key="1">
    <citation type="journal article" date="2022" name="bioRxiv">
        <title>Sequencing and chromosome-scale assembly of the giantPleurodeles waltlgenome.</title>
        <authorList>
            <person name="Brown T."/>
            <person name="Elewa A."/>
            <person name="Iarovenko S."/>
            <person name="Subramanian E."/>
            <person name="Araus A.J."/>
            <person name="Petzold A."/>
            <person name="Susuki M."/>
            <person name="Suzuki K.-i.T."/>
            <person name="Hayashi T."/>
            <person name="Toyoda A."/>
            <person name="Oliveira C."/>
            <person name="Osipova E."/>
            <person name="Leigh N.D."/>
            <person name="Simon A."/>
            <person name="Yun M.H."/>
        </authorList>
    </citation>
    <scope>NUCLEOTIDE SEQUENCE</scope>
    <source>
        <strain evidence="1">20211129_DDA</strain>
        <tissue evidence="1">Liver</tissue>
    </source>
</reference>
<proteinExistence type="predicted"/>
<keyword evidence="2" id="KW-1185">Reference proteome</keyword>
<accession>A0AAV7ND49</accession>
<evidence type="ECO:0000313" key="2">
    <source>
        <dbReference type="Proteomes" id="UP001066276"/>
    </source>
</evidence>
<dbReference type="AlphaFoldDB" id="A0AAV7ND49"/>
<evidence type="ECO:0000313" key="1">
    <source>
        <dbReference type="EMBL" id="KAJ1114012.1"/>
    </source>
</evidence>